<evidence type="ECO:0000313" key="2">
    <source>
        <dbReference type="EMBL" id="CAB4992710.1"/>
    </source>
</evidence>
<accession>A0A6J7NH44</accession>
<name>A0A6J7NH44_9ZZZZ</name>
<dbReference type="EMBL" id="CAEZSQ010000005">
    <property type="protein sequence ID" value="CAB4536477.1"/>
    <property type="molecule type" value="Genomic_DNA"/>
</dbReference>
<organism evidence="2">
    <name type="scientific">freshwater metagenome</name>
    <dbReference type="NCBI Taxonomy" id="449393"/>
    <lineage>
        <taxon>unclassified sequences</taxon>
        <taxon>metagenomes</taxon>
        <taxon>ecological metagenomes</taxon>
    </lineage>
</organism>
<reference evidence="2" key="1">
    <citation type="submission" date="2020-05" db="EMBL/GenBank/DDBJ databases">
        <authorList>
            <person name="Chiriac C."/>
            <person name="Salcher M."/>
            <person name="Ghai R."/>
            <person name="Kavagutti S V."/>
        </authorList>
    </citation>
    <scope>NUCLEOTIDE SEQUENCE</scope>
</reference>
<dbReference type="EMBL" id="CAFBOW010000029">
    <property type="protein sequence ID" value="CAB4992710.1"/>
    <property type="molecule type" value="Genomic_DNA"/>
</dbReference>
<sequence length="56" mass="5707">MRLSIINFAGIARTDVAVGTARDASMLCTTRAATPRIGSRVDALGVARVGIGFATG</sequence>
<protein>
    <submittedName>
        <fullName evidence="2">Unannotated protein</fullName>
    </submittedName>
</protein>
<proteinExistence type="predicted"/>
<dbReference type="AlphaFoldDB" id="A0A6J7NH44"/>
<gene>
    <name evidence="1" type="ORF">UFOPK1458_00040</name>
    <name evidence="2" type="ORF">UFOPK4032_00254</name>
</gene>
<evidence type="ECO:0000313" key="1">
    <source>
        <dbReference type="EMBL" id="CAB4536477.1"/>
    </source>
</evidence>